<dbReference type="PROSITE" id="PS51318">
    <property type="entry name" value="TAT"/>
    <property type="match status" value="1"/>
</dbReference>
<feature type="signal peptide" evidence="1">
    <location>
        <begin position="1"/>
        <end position="30"/>
    </location>
</feature>
<sequence>MSKPSISRRTVLGASLAATAASVLPAVACAATSAGGPDAALLKLAQEYWQIENGLTSMEAGPAPAFGTAAEKDYETRMGNLLESKARVLNLLANMHARTREGLRAKGAIVEKSLPIHITFNAADLDDPEIRLALSLARDVAGGSSL</sequence>
<evidence type="ECO:0000313" key="2">
    <source>
        <dbReference type="EMBL" id="QEE84233.1"/>
    </source>
</evidence>
<keyword evidence="3" id="KW-1185">Reference proteome</keyword>
<keyword evidence="1" id="KW-0732">Signal</keyword>
<name>A0A5B9GEE1_9PROT</name>
<dbReference type="AlphaFoldDB" id="A0A5B9GEE1"/>
<feature type="chain" id="PRO_5022755416" evidence="1">
    <location>
        <begin position="31"/>
        <end position="146"/>
    </location>
</feature>
<dbReference type="RefSeq" id="WP_128104690.1">
    <property type="nucleotide sequence ID" value="NZ_CP042808.1"/>
</dbReference>
<gene>
    <name evidence="2" type="ORF">EOV40_000110</name>
</gene>
<dbReference type="Proteomes" id="UP000287027">
    <property type="component" value="Chromosome"/>
</dbReference>
<protein>
    <submittedName>
        <fullName evidence="2">Uncharacterized protein</fullName>
    </submittedName>
</protein>
<accession>A0A5B9GEE1</accession>
<organism evidence="2 3">
    <name type="scientific">Acetobacter oryzoeni</name>
    <dbReference type="NCBI Taxonomy" id="2500548"/>
    <lineage>
        <taxon>Bacteria</taxon>
        <taxon>Pseudomonadati</taxon>
        <taxon>Pseudomonadota</taxon>
        <taxon>Alphaproteobacteria</taxon>
        <taxon>Acetobacterales</taxon>
        <taxon>Acetobacteraceae</taxon>
        <taxon>Acetobacter</taxon>
    </lineage>
</organism>
<dbReference type="EMBL" id="CP042808">
    <property type="protein sequence ID" value="QEE84233.1"/>
    <property type="molecule type" value="Genomic_DNA"/>
</dbReference>
<dbReference type="InterPro" id="IPR006311">
    <property type="entry name" value="TAT_signal"/>
</dbReference>
<evidence type="ECO:0000313" key="3">
    <source>
        <dbReference type="Proteomes" id="UP000287027"/>
    </source>
</evidence>
<dbReference type="KEGG" id="aoy:EOV40_000110"/>
<evidence type="ECO:0000256" key="1">
    <source>
        <dbReference type="SAM" id="SignalP"/>
    </source>
</evidence>
<proteinExistence type="predicted"/>
<reference evidence="2 3" key="1">
    <citation type="submission" date="2019-08" db="EMBL/GenBank/DDBJ databases">
        <title>Acetobacter oryzioeni sp. nov., isolated from Korean rice wine vinegar.</title>
        <authorList>
            <person name="Baek J.H."/>
            <person name="Kim K.H."/>
            <person name="Jeon C.O."/>
            <person name="Han D.M."/>
        </authorList>
    </citation>
    <scope>NUCLEOTIDE SEQUENCE [LARGE SCALE GENOMIC DNA]</scope>
    <source>
        <strain evidence="2 3">B6</strain>
    </source>
</reference>